<evidence type="ECO:0000313" key="7">
    <source>
        <dbReference type="Proteomes" id="UP000000663"/>
    </source>
</evidence>
<keyword evidence="2 5" id="KW-0812">Transmembrane</keyword>
<sequence>MEPVQIALIVLQSAFIVAISPLITGVIRKLKALMQSRKGASVFQPYFDLYKLFRKESVVSSNASWVFHLTPYVCMAAVLVAVLMVPVISTTSLSFMGDLIVVVYMLTMMRFFMALSALDTGSAFGGMGSSREMTISAIAEPTMLLAIFTMALIAGTTSLGDISYQLSVNGLELIRPSLFLGFAALFIVTLAENARVPVDNPATHLELTMIHEGMILEYSGKQLALMELSSMVKLALFLTILANVFLPWGIATSLAPAGLAIGLVALLVKILIMAGAIAYIESCMAKLRLFRLPNLLTVSFTLALLAVMSYYIL</sequence>
<evidence type="ECO:0000256" key="2">
    <source>
        <dbReference type="ARBA" id="ARBA00022692"/>
    </source>
</evidence>
<keyword evidence="4 5" id="KW-0472">Membrane</keyword>
<feature type="transmembrane region" description="Helical" evidence="5">
    <location>
        <begin position="231"/>
        <end position="251"/>
    </location>
</feature>
<dbReference type="InterPro" id="IPR001694">
    <property type="entry name" value="NADH_UbQ_OxRdtase_su1/FPO"/>
</dbReference>
<dbReference type="OrthoDB" id="15253at2157"/>
<dbReference type="eggNOG" id="arCOG01545">
    <property type="taxonomic scope" value="Archaea"/>
</dbReference>
<dbReference type="GO" id="GO:0005886">
    <property type="term" value="C:plasma membrane"/>
    <property type="evidence" value="ECO:0007669"/>
    <property type="project" value="TreeGrafter"/>
</dbReference>
<accession>Q0W2B6</accession>
<dbReference type="InterPro" id="IPR052561">
    <property type="entry name" value="ComplexI_Subunit1"/>
</dbReference>
<dbReference type="PATRIC" id="fig|351160.9.peg.804"/>
<dbReference type="AlphaFoldDB" id="Q0W2B6"/>
<evidence type="ECO:0000256" key="1">
    <source>
        <dbReference type="ARBA" id="ARBA00004141"/>
    </source>
</evidence>
<organism evidence="6 7">
    <name type="scientific">Methanocella arvoryzae (strain DSM 22066 / NBRC 105507 / MRE50)</name>
    <dbReference type="NCBI Taxonomy" id="351160"/>
    <lineage>
        <taxon>Archaea</taxon>
        <taxon>Methanobacteriati</taxon>
        <taxon>Methanobacteriota</taxon>
        <taxon>Stenosarchaea group</taxon>
        <taxon>Methanomicrobia</taxon>
        <taxon>Methanocellales</taxon>
        <taxon>Methanocellaceae</taxon>
        <taxon>Methanocella</taxon>
    </lineage>
</organism>
<reference evidence="6 7" key="1">
    <citation type="journal article" date="2006" name="Science">
        <title>Genome of rice cluster I archaea -- the key methane producers in the rice rhizosphere.</title>
        <authorList>
            <person name="Erkel C."/>
            <person name="Kube M."/>
            <person name="Reinhardt R."/>
            <person name="Liesack W."/>
        </authorList>
    </citation>
    <scope>NUCLEOTIDE SEQUENCE [LARGE SCALE GENOMIC DNA]</scope>
    <source>
        <strain evidence="7">DSM 22066 / NBRC 105507 / MRE50</strain>
    </source>
</reference>
<evidence type="ECO:0000256" key="3">
    <source>
        <dbReference type="ARBA" id="ARBA00022989"/>
    </source>
</evidence>
<dbReference type="STRING" id="351160.RCIX2386"/>
<feature type="transmembrane region" description="Helical" evidence="5">
    <location>
        <begin position="65"/>
        <end position="87"/>
    </location>
</feature>
<dbReference type="Proteomes" id="UP000000663">
    <property type="component" value="Chromosome"/>
</dbReference>
<dbReference type="EMBL" id="AM114193">
    <property type="protein sequence ID" value="CAJ37477.1"/>
    <property type="molecule type" value="Genomic_DNA"/>
</dbReference>
<dbReference type="PANTHER" id="PTHR43359">
    <property type="entry name" value="FORMATE HYDROGENLYASE SUBUNIT 4"/>
    <property type="match status" value="1"/>
</dbReference>
<dbReference type="PANTHER" id="PTHR43359:SF1">
    <property type="entry name" value="FORMATE HYDROGENLYASE SUBUNIT 4-RELATED"/>
    <property type="match status" value="1"/>
</dbReference>
<comment type="subcellular location">
    <subcellularLocation>
        <location evidence="1">Membrane</location>
        <topology evidence="1">Multi-pass membrane protein</topology>
    </subcellularLocation>
</comment>
<evidence type="ECO:0000313" key="6">
    <source>
        <dbReference type="EMBL" id="CAJ37477.1"/>
    </source>
</evidence>
<gene>
    <name evidence="6" type="ORF">RCIX2386</name>
</gene>
<evidence type="ECO:0000256" key="5">
    <source>
        <dbReference type="SAM" id="Phobius"/>
    </source>
</evidence>
<feature type="transmembrane region" description="Helical" evidence="5">
    <location>
        <begin position="257"/>
        <end position="280"/>
    </location>
</feature>
<keyword evidence="3 5" id="KW-1133">Transmembrane helix</keyword>
<name>Q0W2B6_METAR</name>
<feature type="transmembrane region" description="Helical" evidence="5">
    <location>
        <begin position="292"/>
        <end position="312"/>
    </location>
</feature>
<feature type="transmembrane region" description="Helical" evidence="5">
    <location>
        <begin position="6"/>
        <end position="27"/>
    </location>
</feature>
<protein>
    <submittedName>
        <fullName evidence="6">Hydrogenase, membrane subunit 3-like protein (EchB-like)</fullName>
    </submittedName>
</protein>
<evidence type="ECO:0000256" key="4">
    <source>
        <dbReference type="ARBA" id="ARBA00023136"/>
    </source>
</evidence>
<keyword evidence="7" id="KW-1185">Reference proteome</keyword>
<proteinExistence type="predicted"/>
<dbReference type="GeneID" id="5144171"/>
<dbReference type="KEGG" id="rci:RCIX2386"/>
<dbReference type="Pfam" id="PF00146">
    <property type="entry name" value="NADHdh"/>
    <property type="match status" value="1"/>
</dbReference>
<dbReference type="RefSeq" id="WP_012035104.1">
    <property type="nucleotide sequence ID" value="NC_009464.1"/>
</dbReference>
<feature type="transmembrane region" description="Helical" evidence="5">
    <location>
        <begin position="173"/>
        <end position="191"/>
    </location>
</feature>
<feature type="transmembrane region" description="Helical" evidence="5">
    <location>
        <begin position="133"/>
        <end position="153"/>
    </location>
</feature>
<feature type="transmembrane region" description="Helical" evidence="5">
    <location>
        <begin position="93"/>
        <end position="112"/>
    </location>
</feature>